<keyword evidence="8 13" id="KW-0067">ATP-binding</keyword>
<evidence type="ECO:0000256" key="12">
    <source>
        <dbReference type="ARBA" id="ARBA00034617"/>
    </source>
</evidence>
<keyword evidence="10" id="KW-0413">Isomerase</keyword>
<keyword evidence="5 13" id="KW-0547">Nucleotide-binding</keyword>
<keyword evidence="11 13" id="KW-0539">Nucleus</keyword>
<dbReference type="PROSITE" id="PS00690">
    <property type="entry name" value="DEAH_ATP_HELICASE"/>
    <property type="match status" value="1"/>
</dbReference>
<dbReference type="PROSITE" id="PS51194">
    <property type="entry name" value="HELICASE_CTER"/>
    <property type="match status" value="1"/>
</dbReference>
<dbReference type="GO" id="GO:0043138">
    <property type="term" value="F:3'-5' DNA helicase activity"/>
    <property type="evidence" value="ECO:0007669"/>
    <property type="project" value="UniProtKB-EC"/>
</dbReference>
<dbReference type="PANTHER" id="PTHR13710:SF105">
    <property type="entry name" value="ATP-DEPENDENT DNA HELICASE Q1"/>
    <property type="match status" value="1"/>
</dbReference>
<organism evidence="16">
    <name type="scientific">Guillardia theta (strain CCMP2712)</name>
    <name type="common">Cryptophyte</name>
    <dbReference type="NCBI Taxonomy" id="905079"/>
    <lineage>
        <taxon>Eukaryota</taxon>
        <taxon>Cryptophyceae</taxon>
        <taxon>Pyrenomonadales</taxon>
        <taxon>Geminigeraceae</taxon>
        <taxon>Guillardia</taxon>
    </lineage>
</organism>
<evidence type="ECO:0000259" key="14">
    <source>
        <dbReference type="PROSITE" id="PS51192"/>
    </source>
</evidence>
<dbReference type="AlphaFoldDB" id="L1J1T1"/>
<sequence length="412" mass="47624">QKFDWTEKLRKINKHVFRNPSFRKHQEEIINTILSGHDCFVLMPTGGGKSLCYQLPALMSPGVTIVISPLVSLMHDQVYNLNLLRIGAYCISANTPMSELEEMYSCLRGVKEGINCQLIYITPEKFAHSQRLQNEMQRSFQNGKLSRIIIDEAHCVSEWGHDFRPDYKMLGALKSKLPGVQIMALTATATPRVRRDIRNILQINEAYTFMQSFNRPNLRYEVRKKEKKKSAENIATFIKENYPGETGIIYCLSKNRCEEMAAKMQEFKIKALPYHAGLDDQTRKFNQDQWSNDKTHVIVATIAFGMGINKPDVRFVIHESLPKSMEGYYQESGRAGRDGKISHCILYYSYSDKLVHDKMAQDDFDKKENVRNNLNKMVEYCETQFTCRRQLQLHYFGENFGPDKCGKTCDNC</sequence>
<comment type="catalytic activity">
    <reaction evidence="12 13">
        <text>Couples ATP hydrolysis with the unwinding of duplex DNA by translocating in the 3'-5' direction.</text>
        <dbReference type="EC" id="5.6.2.4"/>
    </reaction>
</comment>
<dbReference type="PROSITE" id="PS51192">
    <property type="entry name" value="HELICASE_ATP_BIND_1"/>
    <property type="match status" value="1"/>
</dbReference>
<dbReference type="InterPro" id="IPR011545">
    <property type="entry name" value="DEAD/DEAH_box_helicase_dom"/>
</dbReference>
<dbReference type="GO" id="GO:0005524">
    <property type="term" value="F:ATP binding"/>
    <property type="evidence" value="ECO:0007669"/>
    <property type="project" value="UniProtKB-KW"/>
</dbReference>
<keyword evidence="6 13" id="KW-0378">Hydrolase</keyword>
<dbReference type="OrthoDB" id="10261556at2759"/>
<evidence type="ECO:0000313" key="18">
    <source>
        <dbReference type="Proteomes" id="UP000011087"/>
    </source>
</evidence>
<evidence type="ECO:0000256" key="5">
    <source>
        <dbReference type="ARBA" id="ARBA00022741"/>
    </source>
</evidence>
<evidence type="ECO:0000256" key="3">
    <source>
        <dbReference type="ARBA" id="ARBA00005446"/>
    </source>
</evidence>
<feature type="non-terminal residue" evidence="16">
    <location>
        <position position="412"/>
    </location>
</feature>
<proteinExistence type="inferred from homology"/>
<evidence type="ECO:0000256" key="7">
    <source>
        <dbReference type="ARBA" id="ARBA00022806"/>
    </source>
</evidence>
<protein>
    <recommendedName>
        <fullName evidence="13">ATP-dependent DNA helicase</fullName>
        <ecNumber evidence="13">5.6.2.4</ecNumber>
    </recommendedName>
</protein>
<dbReference type="CDD" id="cd18794">
    <property type="entry name" value="SF2_C_RecQ"/>
    <property type="match status" value="1"/>
</dbReference>
<evidence type="ECO:0000256" key="11">
    <source>
        <dbReference type="ARBA" id="ARBA00023242"/>
    </source>
</evidence>
<dbReference type="CDD" id="cd17920">
    <property type="entry name" value="DEXHc_RecQ"/>
    <property type="match status" value="1"/>
</dbReference>
<dbReference type="FunFam" id="3.40.50.300:FF:000340">
    <property type="entry name" value="Bloom syndrome, RecQ helicase"/>
    <property type="match status" value="1"/>
</dbReference>
<dbReference type="STRING" id="905079.L1J1T1"/>
<evidence type="ECO:0000256" key="1">
    <source>
        <dbReference type="ARBA" id="ARBA00004123"/>
    </source>
</evidence>
<dbReference type="GO" id="GO:0003677">
    <property type="term" value="F:DNA binding"/>
    <property type="evidence" value="ECO:0007669"/>
    <property type="project" value="UniProtKB-KW"/>
</dbReference>
<dbReference type="GO" id="GO:0016787">
    <property type="term" value="F:hydrolase activity"/>
    <property type="evidence" value="ECO:0007669"/>
    <property type="project" value="UniProtKB-KW"/>
</dbReference>
<feature type="non-terminal residue" evidence="16">
    <location>
        <position position="1"/>
    </location>
</feature>
<evidence type="ECO:0000256" key="4">
    <source>
        <dbReference type="ARBA" id="ARBA00022723"/>
    </source>
</evidence>
<dbReference type="NCBIfam" id="TIGR00614">
    <property type="entry name" value="recQ_fam"/>
    <property type="match status" value="1"/>
</dbReference>
<evidence type="ECO:0000256" key="6">
    <source>
        <dbReference type="ARBA" id="ARBA00022801"/>
    </source>
</evidence>
<evidence type="ECO:0000313" key="17">
    <source>
        <dbReference type="EnsemblProtists" id="EKX42094"/>
    </source>
</evidence>
<dbReference type="InterPro" id="IPR032284">
    <property type="entry name" value="RecQ_Zn-bd"/>
</dbReference>
<evidence type="ECO:0000256" key="13">
    <source>
        <dbReference type="RuleBase" id="RU364117"/>
    </source>
</evidence>
<comment type="catalytic activity">
    <reaction evidence="13">
        <text>ATP + H2O = ADP + phosphate + H(+)</text>
        <dbReference type="Rhea" id="RHEA:13065"/>
        <dbReference type="ChEBI" id="CHEBI:15377"/>
        <dbReference type="ChEBI" id="CHEBI:15378"/>
        <dbReference type="ChEBI" id="CHEBI:30616"/>
        <dbReference type="ChEBI" id="CHEBI:43474"/>
        <dbReference type="ChEBI" id="CHEBI:456216"/>
    </reaction>
</comment>
<evidence type="ECO:0000256" key="9">
    <source>
        <dbReference type="ARBA" id="ARBA00023125"/>
    </source>
</evidence>
<evidence type="ECO:0000256" key="8">
    <source>
        <dbReference type="ARBA" id="ARBA00022840"/>
    </source>
</evidence>
<comment type="subcellular location">
    <subcellularLocation>
        <location evidence="1 13">Nucleus</location>
    </subcellularLocation>
    <subcellularLocation>
        <location evidence="2">Plastid</location>
        <location evidence="2">Chloroplast</location>
    </subcellularLocation>
</comment>
<dbReference type="GO" id="GO:0009378">
    <property type="term" value="F:four-way junction helicase activity"/>
    <property type="evidence" value="ECO:0007669"/>
    <property type="project" value="TreeGrafter"/>
</dbReference>
<dbReference type="GO" id="GO:0000724">
    <property type="term" value="P:double-strand break repair via homologous recombination"/>
    <property type="evidence" value="ECO:0007669"/>
    <property type="project" value="TreeGrafter"/>
</dbReference>
<accession>L1J1T1</accession>
<dbReference type="SUPFAM" id="SSF52540">
    <property type="entry name" value="P-loop containing nucleoside triphosphate hydrolases"/>
    <property type="match status" value="1"/>
</dbReference>
<dbReference type="RefSeq" id="XP_005829074.1">
    <property type="nucleotide sequence ID" value="XM_005829017.1"/>
</dbReference>
<feature type="domain" description="Helicase ATP-binding" evidence="14">
    <location>
        <begin position="30"/>
        <end position="207"/>
    </location>
</feature>
<evidence type="ECO:0000259" key="15">
    <source>
        <dbReference type="PROSITE" id="PS51194"/>
    </source>
</evidence>
<dbReference type="GO" id="GO:0009507">
    <property type="term" value="C:chloroplast"/>
    <property type="evidence" value="ECO:0007669"/>
    <property type="project" value="UniProtKB-SubCell"/>
</dbReference>
<evidence type="ECO:0000256" key="10">
    <source>
        <dbReference type="ARBA" id="ARBA00023235"/>
    </source>
</evidence>
<dbReference type="PaxDb" id="55529-EKX42094"/>
<keyword evidence="9" id="KW-0238">DNA-binding</keyword>
<dbReference type="InterPro" id="IPR002464">
    <property type="entry name" value="DNA/RNA_helicase_DEAH_CS"/>
</dbReference>
<reference evidence="18" key="2">
    <citation type="submission" date="2012-11" db="EMBL/GenBank/DDBJ databases">
        <authorList>
            <person name="Kuo A."/>
            <person name="Curtis B.A."/>
            <person name="Tanifuji G."/>
            <person name="Burki F."/>
            <person name="Gruber A."/>
            <person name="Irimia M."/>
            <person name="Maruyama S."/>
            <person name="Arias M.C."/>
            <person name="Ball S.G."/>
            <person name="Gile G.H."/>
            <person name="Hirakawa Y."/>
            <person name="Hopkins J.F."/>
            <person name="Rensing S.A."/>
            <person name="Schmutz J."/>
            <person name="Symeonidi A."/>
            <person name="Elias M."/>
            <person name="Eveleigh R.J."/>
            <person name="Herman E.K."/>
            <person name="Klute M.J."/>
            <person name="Nakayama T."/>
            <person name="Obornik M."/>
            <person name="Reyes-Prieto A."/>
            <person name="Armbrust E.V."/>
            <person name="Aves S.J."/>
            <person name="Beiko R.G."/>
            <person name="Coutinho P."/>
            <person name="Dacks J.B."/>
            <person name="Durnford D.G."/>
            <person name="Fast N.M."/>
            <person name="Green B.R."/>
            <person name="Grisdale C."/>
            <person name="Hempe F."/>
            <person name="Henrissat B."/>
            <person name="Hoppner M.P."/>
            <person name="Ishida K.-I."/>
            <person name="Kim E."/>
            <person name="Koreny L."/>
            <person name="Kroth P.G."/>
            <person name="Liu Y."/>
            <person name="Malik S.-B."/>
            <person name="Maier U.G."/>
            <person name="McRose D."/>
            <person name="Mock T."/>
            <person name="Neilson J.A."/>
            <person name="Onodera N.T."/>
            <person name="Poole A.M."/>
            <person name="Pritham E.J."/>
            <person name="Richards T.A."/>
            <person name="Rocap G."/>
            <person name="Roy S.W."/>
            <person name="Sarai C."/>
            <person name="Schaack S."/>
            <person name="Shirato S."/>
            <person name="Slamovits C.H."/>
            <person name="Spencer D.F."/>
            <person name="Suzuki S."/>
            <person name="Worden A.Z."/>
            <person name="Zauner S."/>
            <person name="Barry K."/>
            <person name="Bell C."/>
            <person name="Bharti A.K."/>
            <person name="Crow J.A."/>
            <person name="Grimwood J."/>
            <person name="Kramer R."/>
            <person name="Lindquist E."/>
            <person name="Lucas S."/>
            <person name="Salamov A."/>
            <person name="McFadden G.I."/>
            <person name="Lane C.E."/>
            <person name="Keeling P.J."/>
            <person name="Gray M.W."/>
            <person name="Grigoriev I.V."/>
            <person name="Archibald J.M."/>
        </authorList>
    </citation>
    <scope>NUCLEOTIDE SEQUENCE</scope>
    <source>
        <strain evidence="18">CCMP2712</strain>
    </source>
</reference>
<reference evidence="17" key="3">
    <citation type="submission" date="2015-06" db="UniProtKB">
        <authorList>
            <consortium name="EnsemblProtists"/>
        </authorList>
    </citation>
    <scope>IDENTIFICATION</scope>
</reference>
<dbReference type="PANTHER" id="PTHR13710">
    <property type="entry name" value="DNA HELICASE RECQ FAMILY MEMBER"/>
    <property type="match status" value="1"/>
</dbReference>
<dbReference type="eggNOG" id="KOG0351">
    <property type="taxonomic scope" value="Eukaryota"/>
</dbReference>
<reference evidence="16 18" key="1">
    <citation type="journal article" date="2012" name="Nature">
        <title>Algal genomes reveal evolutionary mosaicism and the fate of nucleomorphs.</title>
        <authorList>
            <consortium name="DOE Joint Genome Institute"/>
            <person name="Curtis B.A."/>
            <person name="Tanifuji G."/>
            <person name="Burki F."/>
            <person name="Gruber A."/>
            <person name="Irimia M."/>
            <person name="Maruyama S."/>
            <person name="Arias M.C."/>
            <person name="Ball S.G."/>
            <person name="Gile G.H."/>
            <person name="Hirakawa Y."/>
            <person name="Hopkins J.F."/>
            <person name="Kuo A."/>
            <person name="Rensing S.A."/>
            <person name="Schmutz J."/>
            <person name="Symeonidi A."/>
            <person name="Elias M."/>
            <person name="Eveleigh R.J."/>
            <person name="Herman E.K."/>
            <person name="Klute M.J."/>
            <person name="Nakayama T."/>
            <person name="Obornik M."/>
            <person name="Reyes-Prieto A."/>
            <person name="Armbrust E.V."/>
            <person name="Aves S.J."/>
            <person name="Beiko R.G."/>
            <person name="Coutinho P."/>
            <person name="Dacks J.B."/>
            <person name="Durnford D.G."/>
            <person name="Fast N.M."/>
            <person name="Green B.R."/>
            <person name="Grisdale C.J."/>
            <person name="Hempel F."/>
            <person name="Henrissat B."/>
            <person name="Hoppner M.P."/>
            <person name="Ishida K."/>
            <person name="Kim E."/>
            <person name="Koreny L."/>
            <person name="Kroth P.G."/>
            <person name="Liu Y."/>
            <person name="Malik S.B."/>
            <person name="Maier U.G."/>
            <person name="McRose D."/>
            <person name="Mock T."/>
            <person name="Neilson J.A."/>
            <person name="Onodera N.T."/>
            <person name="Poole A.M."/>
            <person name="Pritham E.J."/>
            <person name="Richards T.A."/>
            <person name="Rocap G."/>
            <person name="Roy S.W."/>
            <person name="Sarai C."/>
            <person name="Schaack S."/>
            <person name="Shirato S."/>
            <person name="Slamovits C.H."/>
            <person name="Spencer D.F."/>
            <person name="Suzuki S."/>
            <person name="Worden A.Z."/>
            <person name="Zauner S."/>
            <person name="Barry K."/>
            <person name="Bell C."/>
            <person name="Bharti A.K."/>
            <person name="Crow J.A."/>
            <person name="Grimwood J."/>
            <person name="Kramer R."/>
            <person name="Lindquist E."/>
            <person name="Lucas S."/>
            <person name="Salamov A."/>
            <person name="McFadden G.I."/>
            <person name="Lane C.E."/>
            <person name="Keeling P.J."/>
            <person name="Gray M.W."/>
            <person name="Grigoriev I.V."/>
            <person name="Archibald J.M."/>
        </authorList>
    </citation>
    <scope>NUCLEOTIDE SEQUENCE</scope>
    <source>
        <strain evidence="16 18">CCMP2712</strain>
    </source>
</reference>
<dbReference type="InterPro" id="IPR001650">
    <property type="entry name" value="Helicase_C-like"/>
</dbReference>
<dbReference type="InterPro" id="IPR027417">
    <property type="entry name" value="P-loop_NTPase"/>
</dbReference>
<dbReference type="GO" id="GO:0005634">
    <property type="term" value="C:nucleus"/>
    <property type="evidence" value="ECO:0007669"/>
    <property type="project" value="UniProtKB-SubCell"/>
</dbReference>
<keyword evidence="4" id="KW-0479">Metal-binding</keyword>
<dbReference type="SMART" id="SM00490">
    <property type="entry name" value="HELICc"/>
    <property type="match status" value="1"/>
</dbReference>
<keyword evidence="18" id="KW-1185">Reference proteome</keyword>
<dbReference type="FunFam" id="3.40.50.300:FF:000296">
    <property type="entry name" value="ATP-dependent DNA helicase RecQ"/>
    <property type="match status" value="1"/>
</dbReference>
<dbReference type="InterPro" id="IPR004589">
    <property type="entry name" value="DNA_helicase_ATP-dep_RecQ"/>
</dbReference>
<dbReference type="GO" id="GO:0005694">
    <property type="term" value="C:chromosome"/>
    <property type="evidence" value="ECO:0007669"/>
    <property type="project" value="TreeGrafter"/>
</dbReference>
<dbReference type="EMBL" id="JH993019">
    <property type="protein sequence ID" value="EKX42094.1"/>
    <property type="molecule type" value="Genomic_DNA"/>
</dbReference>
<dbReference type="OMA" id="CRWQFLL"/>
<name>L1J1T1_GUITC</name>
<dbReference type="Pfam" id="PF00271">
    <property type="entry name" value="Helicase_C"/>
    <property type="match status" value="1"/>
</dbReference>
<dbReference type="GeneID" id="17298745"/>
<dbReference type="Pfam" id="PF16124">
    <property type="entry name" value="RecQ_Zn_bind"/>
    <property type="match status" value="1"/>
</dbReference>
<dbReference type="HOGENOM" id="CLU_001103_9_7_1"/>
<dbReference type="SMART" id="SM00487">
    <property type="entry name" value="DEXDc"/>
    <property type="match status" value="1"/>
</dbReference>
<dbReference type="Proteomes" id="UP000011087">
    <property type="component" value="Unassembled WGS sequence"/>
</dbReference>
<feature type="domain" description="Helicase C-terminal" evidence="15">
    <location>
        <begin position="230"/>
        <end position="378"/>
    </location>
</feature>
<keyword evidence="7 13" id="KW-0347">Helicase</keyword>
<dbReference type="Gene3D" id="3.40.50.300">
    <property type="entry name" value="P-loop containing nucleotide triphosphate hydrolases"/>
    <property type="match status" value="2"/>
</dbReference>
<dbReference type="EnsemblProtists" id="EKX42094">
    <property type="protein sequence ID" value="EKX42094"/>
    <property type="gene ID" value="GUITHDRAFT_47704"/>
</dbReference>
<dbReference type="Pfam" id="PF00270">
    <property type="entry name" value="DEAD"/>
    <property type="match status" value="1"/>
</dbReference>
<gene>
    <name evidence="16" type="primary">RecQ</name>
    <name evidence="16" type="ORF">GUITHDRAFT_47704</name>
</gene>
<dbReference type="GO" id="GO:0046872">
    <property type="term" value="F:metal ion binding"/>
    <property type="evidence" value="ECO:0007669"/>
    <property type="project" value="UniProtKB-KW"/>
</dbReference>
<dbReference type="KEGG" id="gtt:GUITHDRAFT_47704"/>
<evidence type="ECO:0000313" key="16">
    <source>
        <dbReference type="EMBL" id="EKX42094.1"/>
    </source>
</evidence>
<comment type="similarity">
    <text evidence="3 13">Belongs to the helicase family. RecQ subfamily.</text>
</comment>
<dbReference type="InterPro" id="IPR014001">
    <property type="entry name" value="Helicase_ATP-bd"/>
</dbReference>
<dbReference type="EC" id="5.6.2.4" evidence="13"/>
<evidence type="ECO:0000256" key="2">
    <source>
        <dbReference type="ARBA" id="ARBA00004229"/>
    </source>
</evidence>